<keyword evidence="2" id="KW-1185">Reference proteome</keyword>
<dbReference type="HOGENOM" id="CLU_2000142_0_0_3"/>
<dbReference type="eggNOG" id="ENOG503382V">
    <property type="taxonomic scope" value="Bacteria"/>
</dbReference>
<dbReference type="OrthoDB" id="428185at2"/>
<dbReference type="EMBL" id="CP003944">
    <property type="protein sequence ID" value="AFZ51052.1"/>
    <property type="molecule type" value="Genomic_DNA"/>
</dbReference>
<reference evidence="1" key="1">
    <citation type="submission" date="2012-04" db="EMBL/GenBank/DDBJ databases">
        <title>Finished genome of Dactylococcopsis salina PCC 8305.</title>
        <authorList>
            <consortium name="US DOE Joint Genome Institute"/>
            <person name="Gugger M."/>
            <person name="Coursin T."/>
            <person name="Rippka R."/>
            <person name="Tandeau De Marsac N."/>
            <person name="Huntemann M."/>
            <person name="Wei C.-L."/>
            <person name="Han J."/>
            <person name="Detter J.C."/>
            <person name="Han C."/>
            <person name="Tapia R."/>
            <person name="Daligault H."/>
            <person name="Chen A."/>
            <person name="Krypides N."/>
            <person name="Mavromatis K."/>
            <person name="Markowitz V."/>
            <person name="Szeto E."/>
            <person name="Ivanova N."/>
            <person name="Ovchinnikova G."/>
            <person name="Pagani I."/>
            <person name="Pati A."/>
            <person name="Goodwin L."/>
            <person name="Peters L."/>
            <person name="Pitluck S."/>
            <person name="Woyke T."/>
            <person name="Kerfeld C."/>
        </authorList>
    </citation>
    <scope>NUCLEOTIDE SEQUENCE [LARGE SCALE GENOMIC DNA]</scope>
    <source>
        <strain evidence="1">PCC 8305</strain>
    </source>
</reference>
<dbReference type="STRING" id="13035.Dacsa_2456"/>
<dbReference type="KEGG" id="dsl:Dacsa_2456"/>
<protein>
    <submittedName>
        <fullName evidence="1">Uncharacterized protein</fullName>
    </submittedName>
</protein>
<sequence length="124" mass="14195">MLQRYSHFLLVGIALITATIIGFNLPSSADESNQEYFFKPVPRTNLVVVEPNYGHLYHDGETEVEATRHLYESLGELQDNYSIRQTRLIEFERKGKMIPNLYVYVDAPDAKEVLANKSLEKSST</sequence>
<proteinExistence type="predicted"/>
<name>K9YX15_DACS8</name>
<organism evidence="1 2">
    <name type="scientific">Dactylococcopsis salina (strain PCC 8305)</name>
    <name type="common">Myxobactron salinum</name>
    <dbReference type="NCBI Taxonomy" id="13035"/>
    <lineage>
        <taxon>Bacteria</taxon>
        <taxon>Bacillati</taxon>
        <taxon>Cyanobacteriota</taxon>
        <taxon>Cyanophyceae</taxon>
        <taxon>Nodosilineales</taxon>
        <taxon>Cymatolegaceae</taxon>
        <taxon>Dactylococcopsis</taxon>
    </lineage>
</organism>
<evidence type="ECO:0000313" key="1">
    <source>
        <dbReference type="EMBL" id="AFZ51052.1"/>
    </source>
</evidence>
<dbReference type="Proteomes" id="UP000010482">
    <property type="component" value="Chromosome"/>
</dbReference>
<accession>K9YX15</accession>
<dbReference type="RefSeq" id="WP_015230042.1">
    <property type="nucleotide sequence ID" value="NC_019780.1"/>
</dbReference>
<gene>
    <name evidence="1" type="ORF">Dacsa_2456</name>
</gene>
<dbReference type="AlphaFoldDB" id="K9YX15"/>
<evidence type="ECO:0000313" key="2">
    <source>
        <dbReference type="Proteomes" id="UP000010482"/>
    </source>
</evidence>